<dbReference type="InterPro" id="IPR015943">
    <property type="entry name" value="WD40/YVTN_repeat-like_dom_sf"/>
</dbReference>
<evidence type="ECO:0000313" key="2">
    <source>
        <dbReference type="Proteomes" id="UP000694425"/>
    </source>
</evidence>
<dbReference type="Proteomes" id="UP000694425">
    <property type="component" value="Unplaced"/>
</dbReference>
<dbReference type="Gene3D" id="2.130.10.10">
    <property type="entry name" value="YVTN repeat-like/Quinoprotein amine dehydrogenase"/>
    <property type="match status" value="1"/>
</dbReference>
<dbReference type="SMART" id="SM00320">
    <property type="entry name" value="WD40"/>
    <property type="match status" value="2"/>
</dbReference>
<dbReference type="InterPro" id="IPR001680">
    <property type="entry name" value="WD40_rpt"/>
</dbReference>
<sequence>MEGARGILCADGSCLGDVLTEKGLVASKEPVAHVQLACSAQYCAFPADGNTLCVWSTEDPSYQPLTLGGHREPVTAVAFGNAASPLLLCSASRDHVIMWRLDECRQKALQGLTPRGLVVGTLLGRVLCLRLSPDDRAAAVCAGKKIFVLDTAVRFGSG</sequence>
<dbReference type="SUPFAM" id="SSF101908">
    <property type="entry name" value="Putative isomerase YbhE"/>
    <property type="match status" value="1"/>
</dbReference>
<reference evidence="1" key="2">
    <citation type="submission" date="2025-09" db="UniProtKB">
        <authorList>
            <consortium name="Ensembl"/>
        </authorList>
    </citation>
    <scope>IDENTIFICATION</scope>
</reference>
<dbReference type="PANTHER" id="PTHR44525">
    <property type="entry name" value="WD REPEAT-CONTAINING PROTEIN 27"/>
    <property type="match status" value="1"/>
</dbReference>
<dbReference type="AlphaFoldDB" id="A0A8C7AA61"/>
<dbReference type="Ensembl" id="ENSNVIT00000001854.1">
    <property type="protein sequence ID" value="ENSNVIP00000001599.1"/>
    <property type="gene ID" value="ENSNVIG00000001304.1"/>
</dbReference>
<evidence type="ECO:0008006" key="3">
    <source>
        <dbReference type="Google" id="ProtNLM"/>
    </source>
</evidence>
<proteinExistence type="predicted"/>
<dbReference type="InterPro" id="IPR042411">
    <property type="entry name" value="WDR27"/>
</dbReference>
<dbReference type="PANTHER" id="PTHR44525:SF1">
    <property type="entry name" value="WD REPEAT-CONTAINING PROTEIN 27"/>
    <property type="match status" value="1"/>
</dbReference>
<protein>
    <recommendedName>
        <fullName evidence="3">WD repeat-containing protein 27</fullName>
    </recommendedName>
</protein>
<evidence type="ECO:0000313" key="1">
    <source>
        <dbReference type="Ensembl" id="ENSNVIP00000001599.1"/>
    </source>
</evidence>
<reference evidence="1" key="1">
    <citation type="submission" date="2025-08" db="UniProtKB">
        <authorList>
            <consortium name="Ensembl"/>
        </authorList>
    </citation>
    <scope>IDENTIFICATION</scope>
</reference>
<dbReference type="GeneTree" id="ENSGT00390000012017"/>
<accession>A0A8C7AA61</accession>
<organism evidence="1 2">
    <name type="scientific">Neovison vison</name>
    <name type="common">American mink</name>
    <name type="synonym">Mustela vison</name>
    <dbReference type="NCBI Taxonomy" id="452646"/>
    <lineage>
        <taxon>Eukaryota</taxon>
        <taxon>Metazoa</taxon>
        <taxon>Chordata</taxon>
        <taxon>Craniata</taxon>
        <taxon>Vertebrata</taxon>
        <taxon>Euteleostomi</taxon>
        <taxon>Mammalia</taxon>
        <taxon>Eutheria</taxon>
        <taxon>Laurasiatheria</taxon>
        <taxon>Carnivora</taxon>
        <taxon>Caniformia</taxon>
        <taxon>Musteloidea</taxon>
        <taxon>Mustelidae</taxon>
        <taxon>Mustelinae</taxon>
        <taxon>Neogale</taxon>
    </lineage>
</organism>
<keyword evidence="2" id="KW-1185">Reference proteome</keyword>
<name>A0A8C7AA61_NEOVI</name>